<dbReference type="GO" id="GO:0045333">
    <property type="term" value="P:cellular respiration"/>
    <property type="evidence" value="ECO:0007669"/>
    <property type="project" value="InterPro"/>
</dbReference>
<gene>
    <name evidence="4" type="ORF">ADS77_08675</name>
</gene>
<dbReference type="Pfam" id="PF03364">
    <property type="entry name" value="Polyketide_cyc"/>
    <property type="match status" value="1"/>
</dbReference>
<reference evidence="4 5" key="1">
    <citation type="submission" date="2015-08" db="EMBL/GenBank/DDBJ databases">
        <title>Draft Genome Sequence of Pseudoalteromonas porphyrae UCD-SED14.</title>
        <authorList>
            <person name="Coil D.A."/>
            <person name="Jospin G."/>
            <person name="Lee R.D."/>
            <person name="Eisen J.A."/>
        </authorList>
    </citation>
    <scope>NUCLEOTIDE SEQUENCE [LARGE SCALE GENOMIC DNA]</scope>
    <source>
        <strain evidence="4 5">UCD-SED14</strain>
    </source>
</reference>
<organism evidence="4 5">
    <name type="scientific">Pseudoalteromonas porphyrae</name>
    <dbReference type="NCBI Taxonomy" id="187330"/>
    <lineage>
        <taxon>Bacteria</taxon>
        <taxon>Pseudomonadati</taxon>
        <taxon>Pseudomonadota</taxon>
        <taxon>Gammaproteobacteria</taxon>
        <taxon>Alteromonadales</taxon>
        <taxon>Pseudoalteromonadaceae</taxon>
        <taxon>Pseudoalteromonas</taxon>
    </lineage>
</organism>
<comment type="similarity">
    <text evidence="1">Belongs to the ribosome association toxin RatA family.</text>
</comment>
<dbReference type="InterPro" id="IPR044996">
    <property type="entry name" value="COQ10-like"/>
</dbReference>
<dbReference type="PATRIC" id="fig|187330.3.peg.3775"/>
<sequence length="146" mass="16647">MPQIEKSALVMYSSKEMFDLVNDVDAYPEFLPHCSDAKIIAQQDNTMTASLEISKAGIKKWFTTENTFTDENTVTLRLVDGPFKALQGRWHFQVLDDTACKVQLQLEFEFASKLIELAFGRVFNDVAKNMVNAFTQRAKQVYGPRL</sequence>
<dbReference type="Gene3D" id="3.30.530.20">
    <property type="match status" value="1"/>
</dbReference>
<dbReference type="AlphaFoldDB" id="A0A0N0M0X9"/>
<keyword evidence="2" id="KW-1277">Toxin-antitoxin system</keyword>
<feature type="domain" description="Coenzyme Q-binding protein COQ10 START" evidence="3">
    <location>
        <begin position="12"/>
        <end position="135"/>
    </location>
</feature>
<dbReference type="SUPFAM" id="SSF55961">
    <property type="entry name" value="Bet v1-like"/>
    <property type="match status" value="1"/>
</dbReference>
<dbReference type="STRING" id="187330.AMS58_01605"/>
<dbReference type="PANTHER" id="PTHR12901">
    <property type="entry name" value="SPERM PROTEIN HOMOLOG"/>
    <property type="match status" value="1"/>
</dbReference>
<protein>
    <submittedName>
        <fullName evidence="4">Cyclase</fullName>
    </submittedName>
</protein>
<dbReference type="RefSeq" id="WP_054203267.1">
    <property type="nucleotide sequence ID" value="NZ_LHPH01000007.1"/>
</dbReference>
<dbReference type="InterPro" id="IPR023393">
    <property type="entry name" value="START-like_dom_sf"/>
</dbReference>
<dbReference type="OrthoDB" id="9804759at2"/>
<dbReference type="CDD" id="cd07813">
    <property type="entry name" value="COQ10p_like"/>
    <property type="match status" value="1"/>
</dbReference>
<evidence type="ECO:0000256" key="1">
    <source>
        <dbReference type="ARBA" id="ARBA00008918"/>
    </source>
</evidence>
<accession>A0A0N0M0X9</accession>
<dbReference type="Proteomes" id="UP000037848">
    <property type="component" value="Unassembled WGS sequence"/>
</dbReference>
<comment type="caution">
    <text evidence="4">The sequence shown here is derived from an EMBL/GenBank/DDBJ whole genome shotgun (WGS) entry which is preliminary data.</text>
</comment>
<name>A0A0N0M0X9_9GAMM</name>
<evidence type="ECO:0000259" key="3">
    <source>
        <dbReference type="Pfam" id="PF03364"/>
    </source>
</evidence>
<evidence type="ECO:0000313" key="4">
    <source>
        <dbReference type="EMBL" id="KPH63969.1"/>
    </source>
</evidence>
<evidence type="ECO:0000313" key="5">
    <source>
        <dbReference type="Proteomes" id="UP000037848"/>
    </source>
</evidence>
<proteinExistence type="inferred from homology"/>
<keyword evidence="5" id="KW-1185">Reference proteome</keyword>
<dbReference type="EMBL" id="LHPH01000007">
    <property type="protein sequence ID" value="KPH63969.1"/>
    <property type="molecule type" value="Genomic_DNA"/>
</dbReference>
<dbReference type="PANTHER" id="PTHR12901:SF10">
    <property type="entry name" value="COENZYME Q-BINDING PROTEIN COQ10, MITOCHONDRIAL"/>
    <property type="match status" value="1"/>
</dbReference>
<evidence type="ECO:0000256" key="2">
    <source>
        <dbReference type="ARBA" id="ARBA00022649"/>
    </source>
</evidence>
<dbReference type="GO" id="GO:0048039">
    <property type="term" value="F:ubiquinone binding"/>
    <property type="evidence" value="ECO:0007669"/>
    <property type="project" value="InterPro"/>
</dbReference>
<dbReference type="InterPro" id="IPR005031">
    <property type="entry name" value="COQ10_START"/>
</dbReference>